<comment type="cofactor">
    <cofactor evidence="1 12">
        <name>pyridoxal 5'-phosphate</name>
        <dbReference type="ChEBI" id="CHEBI:597326"/>
    </cofactor>
</comment>
<evidence type="ECO:0000256" key="2">
    <source>
        <dbReference type="ARBA" id="ARBA00004746"/>
    </source>
</evidence>
<dbReference type="SUPFAM" id="SSF53383">
    <property type="entry name" value="PLP-dependent transferases"/>
    <property type="match status" value="1"/>
</dbReference>
<comment type="subunit">
    <text evidence="4">Homodimer.</text>
</comment>
<evidence type="ECO:0000256" key="11">
    <source>
        <dbReference type="ARBA" id="ARBA00047715"/>
    </source>
</evidence>
<dbReference type="Gene3D" id="3.90.1150.10">
    <property type="entry name" value="Aspartate Aminotransferase, domain 1"/>
    <property type="match status" value="1"/>
</dbReference>
<feature type="domain" description="Aminotransferase class I/classII large" evidence="13">
    <location>
        <begin position="39"/>
        <end position="373"/>
    </location>
</feature>
<keyword evidence="6 14" id="KW-0808">Transferase</keyword>
<dbReference type="Proteomes" id="UP000319004">
    <property type="component" value="Chromosome"/>
</dbReference>
<evidence type="ECO:0000256" key="12">
    <source>
        <dbReference type="RuleBase" id="RU003693"/>
    </source>
</evidence>
<keyword evidence="15" id="KW-1185">Reference proteome</keyword>
<evidence type="ECO:0000256" key="6">
    <source>
        <dbReference type="ARBA" id="ARBA00022679"/>
    </source>
</evidence>
<accession>A0A518I491</accession>
<evidence type="ECO:0000256" key="4">
    <source>
        <dbReference type="ARBA" id="ARBA00011738"/>
    </source>
</evidence>
<dbReference type="EC" id="2.3.1.47" evidence="5"/>
<evidence type="ECO:0000256" key="10">
    <source>
        <dbReference type="ARBA" id="ARBA00033381"/>
    </source>
</evidence>
<evidence type="ECO:0000259" key="13">
    <source>
        <dbReference type="Pfam" id="PF00155"/>
    </source>
</evidence>
<keyword evidence="8 12" id="KW-0663">Pyridoxal phosphate</keyword>
<evidence type="ECO:0000256" key="8">
    <source>
        <dbReference type="ARBA" id="ARBA00022898"/>
    </source>
</evidence>
<comment type="pathway">
    <text evidence="2">Cofactor biosynthesis; biotin biosynthesis.</text>
</comment>
<evidence type="ECO:0000256" key="5">
    <source>
        <dbReference type="ARBA" id="ARBA00013187"/>
    </source>
</evidence>
<dbReference type="PANTHER" id="PTHR13693:SF100">
    <property type="entry name" value="8-AMINO-7-OXONONANOATE SYNTHASE"/>
    <property type="match status" value="1"/>
</dbReference>
<reference evidence="14 15" key="1">
    <citation type="submission" date="2019-03" db="EMBL/GenBank/DDBJ databases">
        <title>Deep-cultivation of Planctomycetes and their phenomic and genomic characterization uncovers novel biology.</title>
        <authorList>
            <person name="Wiegand S."/>
            <person name="Jogler M."/>
            <person name="Boedeker C."/>
            <person name="Pinto D."/>
            <person name="Vollmers J."/>
            <person name="Rivas-Marin E."/>
            <person name="Kohn T."/>
            <person name="Peeters S.H."/>
            <person name="Heuer A."/>
            <person name="Rast P."/>
            <person name="Oberbeckmann S."/>
            <person name="Bunk B."/>
            <person name="Jeske O."/>
            <person name="Meyerdierks A."/>
            <person name="Storesund J.E."/>
            <person name="Kallscheuer N."/>
            <person name="Luecker S."/>
            <person name="Lage O.M."/>
            <person name="Pohl T."/>
            <person name="Merkel B.J."/>
            <person name="Hornburger P."/>
            <person name="Mueller R.-W."/>
            <person name="Bruemmer F."/>
            <person name="Labrenz M."/>
            <person name="Spormann A.M."/>
            <person name="Op den Camp H."/>
            <person name="Overmann J."/>
            <person name="Amann R."/>
            <person name="Jetten M.S.M."/>
            <person name="Mascher T."/>
            <person name="Medema M.H."/>
            <person name="Devos D.P."/>
            <person name="Kaster A.-K."/>
            <person name="Ovreas L."/>
            <person name="Rohde M."/>
            <person name="Galperin M.Y."/>
            <person name="Jogler C."/>
        </authorList>
    </citation>
    <scope>NUCLEOTIDE SEQUENCE [LARGE SCALE GENOMIC DNA]</scope>
    <source>
        <strain evidence="14 15">Enr13</strain>
    </source>
</reference>
<dbReference type="GO" id="GO:0008710">
    <property type="term" value="F:8-amino-7-oxononanoate synthase activity"/>
    <property type="evidence" value="ECO:0007669"/>
    <property type="project" value="UniProtKB-EC"/>
</dbReference>
<dbReference type="InterPro" id="IPR050087">
    <property type="entry name" value="AON_synthase_class-II"/>
</dbReference>
<dbReference type="PROSITE" id="PS00599">
    <property type="entry name" value="AA_TRANSFER_CLASS_2"/>
    <property type="match status" value="1"/>
</dbReference>
<name>A0A518I491_9BACT</name>
<dbReference type="AlphaFoldDB" id="A0A518I491"/>
<dbReference type="Gene3D" id="3.40.640.10">
    <property type="entry name" value="Type I PLP-dependent aspartate aminotransferase-like (Major domain)"/>
    <property type="match status" value="1"/>
</dbReference>
<dbReference type="InterPro" id="IPR015424">
    <property type="entry name" value="PyrdxlP-dep_Trfase"/>
</dbReference>
<dbReference type="GO" id="GO:0009102">
    <property type="term" value="P:biotin biosynthetic process"/>
    <property type="evidence" value="ECO:0007669"/>
    <property type="project" value="UniProtKB-KW"/>
</dbReference>
<dbReference type="Pfam" id="PF00155">
    <property type="entry name" value="Aminotran_1_2"/>
    <property type="match status" value="1"/>
</dbReference>
<comment type="similarity">
    <text evidence="3">Belongs to the class-II pyridoxal-phosphate-dependent aminotransferase family. BioF subfamily.</text>
</comment>
<gene>
    <name evidence="14" type="primary">bioF_2</name>
    <name evidence="14" type="ORF">Enr13x_77890</name>
</gene>
<proteinExistence type="inferred from homology"/>
<evidence type="ECO:0000313" key="15">
    <source>
        <dbReference type="Proteomes" id="UP000319004"/>
    </source>
</evidence>
<sequence>MWDDFDQTLAELRCRGRMRQLHPRRLDGVHLVDAAGRRLINFGSNDYLGLASFVASKSIRVDSVGAQASGLVCGWTDRHQLLAETIARFEQTEAALVFPTGFAACSGTVSAICRQGDLILSDELNHASLIDGCRLSKAERIVYPHRDVDAVARLLAAHRDAHRRVWIVTDSVFSMDGHVAPLGDLCEVAAGHDATLIVDEAHGTGILGDHGSGACEAWGVKADIPIRIGTLSKALGGQGGFVACPQVVADYLVNHCRPLIYSTALSMPAVESALVALADPQEIRRRRDRVCALARRVRAELGLACAAIESGIPIVPIPIGSDADAVSASQRLYDLGMFVPAIRPPTVPEGQARLRLSLSAGHSDEMVDRLIEGLPSF</sequence>
<dbReference type="InterPro" id="IPR015422">
    <property type="entry name" value="PyrdxlP-dep_Trfase_small"/>
</dbReference>
<dbReference type="GO" id="GO:0030170">
    <property type="term" value="F:pyridoxal phosphate binding"/>
    <property type="evidence" value="ECO:0007669"/>
    <property type="project" value="InterPro"/>
</dbReference>
<dbReference type="InterPro" id="IPR015421">
    <property type="entry name" value="PyrdxlP-dep_Trfase_major"/>
</dbReference>
<evidence type="ECO:0000256" key="1">
    <source>
        <dbReference type="ARBA" id="ARBA00001933"/>
    </source>
</evidence>
<evidence type="ECO:0000256" key="9">
    <source>
        <dbReference type="ARBA" id="ARBA00032610"/>
    </source>
</evidence>
<keyword evidence="14" id="KW-0012">Acyltransferase</keyword>
<organism evidence="14 15">
    <name type="scientific">Stieleria neptunia</name>
    <dbReference type="NCBI Taxonomy" id="2527979"/>
    <lineage>
        <taxon>Bacteria</taxon>
        <taxon>Pseudomonadati</taxon>
        <taxon>Planctomycetota</taxon>
        <taxon>Planctomycetia</taxon>
        <taxon>Pirellulales</taxon>
        <taxon>Pirellulaceae</taxon>
        <taxon>Stieleria</taxon>
    </lineage>
</organism>
<evidence type="ECO:0000313" key="14">
    <source>
        <dbReference type="EMBL" id="QDV47877.1"/>
    </source>
</evidence>
<dbReference type="PANTHER" id="PTHR13693">
    <property type="entry name" value="CLASS II AMINOTRANSFERASE/8-AMINO-7-OXONONANOATE SYNTHASE"/>
    <property type="match status" value="1"/>
</dbReference>
<evidence type="ECO:0000256" key="7">
    <source>
        <dbReference type="ARBA" id="ARBA00022756"/>
    </source>
</evidence>
<dbReference type="InterPro" id="IPR004839">
    <property type="entry name" value="Aminotransferase_I/II_large"/>
</dbReference>
<protein>
    <recommendedName>
        <fullName evidence="5">8-amino-7-oxononanoate synthase</fullName>
        <ecNumber evidence="5">2.3.1.47</ecNumber>
    </recommendedName>
    <alternativeName>
        <fullName evidence="9">7-keto-8-amino-pelargonic acid synthase</fullName>
    </alternativeName>
    <alternativeName>
        <fullName evidence="10">8-amino-7-ketopelargonate synthase</fullName>
    </alternativeName>
</protein>
<keyword evidence="7" id="KW-0093">Biotin biosynthesis</keyword>
<evidence type="ECO:0000256" key="3">
    <source>
        <dbReference type="ARBA" id="ARBA00010008"/>
    </source>
</evidence>
<dbReference type="InterPro" id="IPR001917">
    <property type="entry name" value="Aminotrans_II_pyridoxalP_BS"/>
</dbReference>
<dbReference type="KEGG" id="snep:Enr13x_77890"/>
<dbReference type="EMBL" id="CP037423">
    <property type="protein sequence ID" value="QDV47877.1"/>
    <property type="molecule type" value="Genomic_DNA"/>
</dbReference>
<comment type="catalytic activity">
    <reaction evidence="11">
        <text>6-carboxyhexanoyl-[ACP] + L-alanine + H(+) = (8S)-8-amino-7-oxononanoate + holo-[ACP] + CO2</text>
        <dbReference type="Rhea" id="RHEA:42288"/>
        <dbReference type="Rhea" id="RHEA-COMP:9685"/>
        <dbReference type="Rhea" id="RHEA-COMP:9955"/>
        <dbReference type="ChEBI" id="CHEBI:15378"/>
        <dbReference type="ChEBI" id="CHEBI:16526"/>
        <dbReference type="ChEBI" id="CHEBI:57972"/>
        <dbReference type="ChEBI" id="CHEBI:64479"/>
        <dbReference type="ChEBI" id="CHEBI:78846"/>
        <dbReference type="ChEBI" id="CHEBI:149468"/>
        <dbReference type="EC" id="2.3.1.47"/>
    </reaction>
</comment>